<dbReference type="OMA" id="THILDIM"/>
<evidence type="ECO:0000256" key="1">
    <source>
        <dbReference type="ARBA" id="ARBA00004123"/>
    </source>
</evidence>
<feature type="domain" description="ERCC4" evidence="11">
    <location>
        <begin position="743"/>
        <end position="823"/>
    </location>
</feature>
<dbReference type="GO" id="GO:0003684">
    <property type="term" value="F:damaged DNA binding"/>
    <property type="evidence" value="ECO:0007669"/>
    <property type="project" value="TreeGrafter"/>
</dbReference>
<dbReference type="CDD" id="cd20078">
    <property type="entry name" value="XPF_nuclease_XPF_euk"/>
    <property type="match status" value="1"/>
</dbReference>
<dbReference type="InterPro" id="IPR010994">
    <property type="entry name" value="RuvA_2-like"/>
</dbReference>
<evidence type="ECO:0000313" key="13">
    <source>
        <dbReference type="Proteomes" id="UP000596660"/>
    </source>
</evidence>
<evidence type="ECO:0000256" key="10">
    <source>
        <dbReference type="SAM" id="MobiDB-lite"/>
    </source>
</evidence>
<dbReference type="SMART" id="SM00891">
    <property type="entry name" value="ERCC4"/>
    <property type="match status" value="1"/>
</dbReference>
<sequence length="974" mass="109485">MVQFHEHIISDLLEDPNGGLVVLSSGLSLSKLIATLLSLHSSDQGTLLILSANPSQRKSILISNPNPNFNGGPVEITSELPAHQRNALYSSGGAYFITSRILIVDLLTSRIPTSKIAGILILNAHSLSETSTEAFIVRIMRSLNKNAYIRAFSDKPFAMVSGFAKAERIMKCLFVRKLHLWPRFQVYVSEELEKSPSKVVDIRVPMNSAMKGIQKAIIEVMDACLKEMRRTNKVDVEDLTVENGLFKSFDEIIKRQLDPIWHTLGKKTKQLVSDLKTLRKLLDYLVRYDAVTYLKYLDSLRVSESFRSVWIFAESSYKIFEYAKKRVYHFARSEAGKPTEQKTNVSGKKRKSKESSTEKEASGGGVFLQEILEEPPKWKVLRDILEEIEAERKKKALSSDEFMSENEDDSNGIVLVTCKDEHSCMQLEDCITNGPKKVMREEWEKYLLSKVELKGYQGRQKGAKKKAKEPKGFGILDGVVSRTGKEDGEPSSINKQENDALLAAASAIKNLSKKETAVEDTCQHDVSNDVNEPGRRKGKSKKPLEKHSKTRSKSKTSDTSQIASPVNEGERTGDNKVAEGGLHEGKQRTLPAANGILRRHTEDIDVDITTSRRPLPPVHFHALESDQPILDILKPSIIIAYHPDITFVREVEVYNAENPSKKLKVYFLFYEDSTEVQKFEASIRRENGAFESLIRQKSMMMIPVNLDDHLLGVNFPIESQSSVAQNSITRKAGGRKETDKEMQVIVDMREFMSSLPNVLHQKGMRIIPVTLEVGDYILSPLICVERKSIQDLFGSFTSGRLYHQIEMMVRYYRIPVLLIEFSQDKSFSFLSASDIGDDVTPNSIISKLTLLAMHFPRLRIVWSRSLHATAEIFASLKANQDEPDEAKATRVGVPSEEGIVENDVRAENYNTSAVEFLRRLPGVTDSNYRAIMDGCSSLADLALLPVENLADLMGGQKAARTLREFLDAKYPTML</sequence>
<name>A0A803L5N2_CHEQI</name>
<dbReference type="SUPFAM" id="SSF52980">
    <property type="entry name" value="Restriction endonuclease-like"/>
    <property type="match status" value="1"/>
</dbReference>
<feature type="compositionally biased region" description="Basic and acidic residues" evidence="10">
    <location>
        <begin position="517"/>
        <end position="535"/>
    </location>
</feature>
<dbReference type="InterPro" id="IPR011335">
    <property type="entry name" value="Restrct_endonuc-II-like"/>
</dbReference>
<protein>
    <recommendedName>
        <fullName evidence="11">ERCC4 domain-containing protein</fullName>
    </recommendedName>
</protein>
<evidence type="ECO:0000256" key="8">
    <source>
        <dbReference type="ARBA" id="ARBA00023204"/>
    </source>
</evidence>
<keyword evidence="8" id="KW-0234">DNA repair</keyword>
<organism evidence="12 13">
    <name type="scientific">Chenopodium quinoa</name>
    <name type="common">Quinoa</name>
    <dbReference type="NCBI Taxonomy" id="63459"/>
    <lineage>
        <taxon>Eukaryota</taxon>
        <taxon>Viridiplantae</taxon>
        <taxon>Streptophyta</taxon>
        <taxon>Embryophyta</taxon>
        <taxon>Tracheophyta</taxon>
        <taxon>Spermatophyta</taxon>
        <taxon>Magnoliopsida</taxon>
        <taxon>eudicotyledons</taxon>
        <taxon>Gunneridae</taxon>
        <taxon>Pentapetalae</taxon>
        <taxon>Caryophyllales</taxon>
        <taxon>Chenopodiaceae</taxon>
        <taxon>Chenopodioideae</taxon>
        <taxon>Atripliceae</taxon>
        <taxon>Chenopodium</taxon>
    </lineage>
</organism>
<dbReference type="PANTHER" id="PTHR10150">
    <property type="entry name" value="DNA REPAIR ENDONUCLEASE XPF"/>
    <property type="match status" value="1"/>
</dbReference>
<dbReference type="OrthoDB" id="361020at2759"/>
<keyword evidence="7" id="KW-0238">DNA-binding</keyword>
<keyword evidence="13" id="KW-1185">Reference proteome</keyword>
<keyword evidence="5" id="KW-0227">DNA damage</keyword>
<keyword evidence="4" id="KW-0255">Endonuclease</keyword>
<feature type="region of interest" description="Disordered" evidence="10">
    <location>
        <begin position="517"/>
        <end position="589"/>
    </location>
</feature>
<accession>A0A803L5N2</accession>
<dbReference type="EnsemblPlants" id="AUR62007171-RA">
    <property type="protein sequence ID" value="AUR62007171-RA:cds"/>
    <property type="gene ID" value="AUR62007171"/>
</dbReference>
<dbReference type="RefSeq" id="XP_021768056.1">
    <property type="nucleotide sequence ID" value="XM_021912364.1"/>
</dbReference>
<evidence type="ECO:0000256" key="7">
    <source>
        <dbReference type="ARBA" id="ARBA00023125"/>
    </source>
</evidence>
<evidence type="ECO:0000256" key="5">
    <source>
        <dbReference type="ARBA" id="ARBA00022763"/>
    </source>
</evidence>
<reference evidence="12" key="1">
    <citation type="journal article" date="2017" name="Nature">
        <title>The genome of Chenopodium quinoa.</title>
        <authorList>
            <person name="Jarvis D.E."/>
            <person name="Ho Y.S."/>
            <person name="Lightfoot D.J."/>
            <person name="Schmoeckel S.M."/>
            <person name="Li B."/>
            <person name="Borm T.J.A."/>
            <person name="Ohyanagi H."/>
            <person name="Mineta K."/>
            <person name="Michell C.T."/>
            <person name="Saber N."/>
            <person name="Kharbatia N.M."/>
            <person name="Rupper R.R."/>
            <person name="Sharp A.R."/>
            <person name="Dally N."/>
            <person name="Boughton B.A."/>
            <person name="Woo Y.H."/>
            <person name="Gao G."/>
            <person name="Schijlen E.G.W.M."/>
            <person name="Guo X."/>
            <person name="Momin A.A."/>
            <person name="Negrao S."/>
            <person name="Al-Babili S."/>
            <person name="Gehring C."/>
            <person name="Roessner U."/>
            <person name="Jung C."/>
            <person name="Murphy K."/>
            <person name="Arold S.T."/>
            <person name="Gojobori T."/>
            <person name="van der Linden C.G."/>
            <person name="van Loo E.N."/>
            <person name="Jellen E.N."/>
            <person name="Maughan P.J."/>
            <person name="Tester M."/>
        </authorList>
    </citation>
    <scope>NUCLEOTIDE SEQUENCE [LARGE SCALE GENOMIC DNA]</scope>
    <source>
        <strain evidence="12">cv. PI 614886</strain>
    </source>
</reference>
<evidence type="ECO:0000256" key="4">
    <source>
        <dbReference type="ARBA" id="ARBA00022759"/>
    </source>
</evidence>
<evidence type="ECO:0000256" key="9">
    <source>
        <dbReference type="ARBA" id="ARBA00023242"/>
    </source>
</evidence>
<dbReference type="SUPFAM" id="SSF47781">
    <property type="entry name" value="RuvA domain 2-like"/>
    <property type="match status" value="1"/>
</dbReference>
<dbReference type="Gene3D" id="1.10.150.20">
    <property type="entry name" value="5' to 3' exonuclease, C-terminal subdomain"/>
    <property type="match status" value="1"/>
</dbReference>
<feature type="region of interest" description="Disordered" evidence="10">
    <location>
        <begin position="338"/>
        <end position="362"/>
    </location>
</feature>
<dbReference type="SMR" id="A0A803L5N2"/>
<comment type="similarity">
    <text evidence="2">Belongs to the XPF family.</text>
</comment>
<dbReference type="InterPro" id="IPR047520">
    <property type="entry name" value="XPF_nuclease"/>
</dbReference>
<evidence type="ECO:0000256" key="2">
    <source>
        <dbReference type="ARBA" id="ARBA00010015"/>
    </source>
</evidence>
<comment type="subcellular location">
    <subcellularLocation>
        <location evidence="1">Nucleus</location>
    </subcellularLocation>
</comment>
<keyword evidence="9" id="KW-0539">Nucleus</keyword>
<dbReference type="InterPro" id="IPR006166">
    <property type="entry name" value="ERCC4_domain"/>
</dbReference>
<keyword evidence="6" id="KW-0378">Hydrolase</keyword>
<dbReference type="Pfam" id="PF02732">
    <property type="entry name" value="ERCC4"/>
    <property type="match status" value="1"/>
</dbReference>
<dbReference type="FunFam" id="3.40.50.10130:FF:000002">
    <property type="entry name" value="DNA repair endonuclease XPF"/>
    <property type="match status" value="1"/>
</dbReference>
<dbReference type="GO" id="GO:0000110">
    <property type="term" value="C:nucleotide-excision repair factor 1 complex"/>
    <property type="evidence" value="ECO:0007669"/>
    <property type="project" value="TreeGrafter"/>
</dbReference>
<dbReference type="Proteomes" id="UP000596660">
    <property type="component" value="Unplaced"/>
</dbReference>
<dbReference type="GO" id="GO:1901255">
    <property type="term" value="P:nucleotide-excision repair involved in interstrand cross-link repair"/>
    <property type="evidence" value="ECO:0007669"/>
    <property type="project" value="TreeGrafter"/>
</dbReference>
<dbReference type="Gene3D" id="3.40.50.10130">
    <property type="match status" value="1"/>
</dbReference>
<keyword evidence="3" id="KW-0540">Nuclease</keyword>
<evidence type="ECO:0000259" key="11">
    <source>
        <dbReference type="SMART" id="SM00891"/>
    </source>
</evidence>
<evidence type="ECO:0000256" key="3">
    <source>
        <dbReference type="ARBA" id="ARBA00022722"/>
    </source>
</evidence>
<dbReference type="GO" id="GO:0000724">
    <property type="term" value="P:double-strand break repair via homologous recombination"/>
    <property type="evidence" value="ECO:0007669"/>
    <property type="project" value="TreeGrafter"/>
</dbReference>
<gene>
    <name evidence="12" type="primary">LOC110732421</name>
</gene>
<dbReference type="GeneID" id="110732421"/>
<evidence type="ECO:0000313" key="12">
    <source>
        <dbReference type="EnsemblPlants" id="AUR62007171-RA:cds"/>
    </source>
</evidence>
<feature type="region of interest" description="Disordered" evidence="10">
    <location>
        <begin position="476"/>
        <end position="496"/>
    </location>
</feature>
<dbReference type="GO" id="GO:0000712">
    <property type="term" value="P:resolution of meiotic recombination intermediates"/>
    <property type="evidence" value="ECO:0007669"/>
    <property type="project" value="TreeGrafter"/>
</dbReference>
<dbReference type="AlphaFoldDB" id="A0A803L5N2"/>
<dbReference type="GO" id="GO:0003697">
    <property type="term" value="F:single-stranded DNA binding"/>
    <property type="evidence" value="ECO:0007669"/>
    <property type="project" value="TreeGrafter"/>
</dbReference>
<dbReference type="PANTHER" id="PTHR10150:SF0">
    <property type="entry name" value="DNA REPAIR ENDONUCLEASE XPF"/>
    <property type="match status" value="1"/>
</dbReference>
<dbReference type="Gramene" id="AUR62007171-RA">
    <property type="protein sequence ID" value="AUR62007171-RA:cds"/>
    <property type="gene ID" value="AUR62007171"/>
</dbReference>
<dbReference type="FunFam" id="1.10.150.20:FF:000038">
    <property type="entry name" value="DNA repair endonuclease UVH1"/>
    <property type="match status" value="1"/>
</dbReference>
<evidence type="ECO:0000256" key="6">
    <source>
        <dbReference type="ARBA" id="ARBA00022801"/>
    </source>
</evidence>
<dbReference type="GO" id="GO:0000014">
    <property type="term" value="F:single-stranded DNA endodeoxyribonuclease activity"/>
    <property type="evidence" value="ECO:0007669"/>
    <property type="project" value="TreeGrafter"/>
</dbReference>
<proteinExistence type="inferred from homology"/>
<reference evidence="12" key="2">
    <citation type="submission" date="2021-03" db="UniProtKB">
        <authorList>
            <consortium name="EnsemblPlants"/>
        </authorList>
    </citation>
    <scope>IDENTIFICATION</scope>
</reference>
<dbReference type="KEGG" id="cqi:110732421"/>
<feature type="compositionally biased region" description="Basic and acidic residues" evidence="10">
    <location>
        <begin position="568"/>
        <end position="587"/>
    </location>
</feature>